<organism evidence="2 3">
    <name type="scientific">Microvirga makkahensis</name>
    <dbReference type="NCBI Taxonomy" id="1128670"/>
    <lineage>
        <taxon>Bacteria</taxon>
        <taxon>Pseudomonadati</taxon>
        <taxon>Pseudomonadota</taxon>
        <taxon>Alphaproteobacteria</taxon>
        <taxon>Hyphomicrobiales</taxon>
        <taxon>Methylobacteriaceae</taxon>
        <taxon>Microvirga</taxon>
    </lineage>
</organism>
<name>A0A7X3MR77_9HYPH</name>
<sequence length="94" mass="10679">MKPPPRKSVSARKDRRQKARSAAARKERSVQSAQRRERADRGSRSARAERVREGIDAGLEVMTLRTIELPDGRRIQILTRPRPETMSELMGAAE</sequence>
<reference evidence="2 3" key="1">
    <citation type="submission" date="2019-12" db="EMBL/GenBank/DDBJ databases">
        <authorList>
            <person name="Yuan C.-G."/>
        </authorList>
    </citation>
    <scope>NUCLEOTIDE SEQUENCE [LARGE SCALE GENOMIC DNA]</scope>
    <source>
        <strain evidence="2 3">KCTC 23863</strain>
    </source>
</reference>
<keyword evidence="3" id="KW-1185">Reference proteome</keyword>
<evidence type="ECO:0000256" key="1">
    <source>
        <dbReference type="SAM" id="MobiDB-lite"/>
    </source>
</evidence>
<comment type="caution">
    <text evidence="2">The sequence shown here is derived from an EMBL/GenBank/DDBJ whole genome shotgun (WGS) entry which is preliminary data.</text>
</comment>
<proteinExistence type="predicted"/>
<protein>
    <submittedName>
        <fullName evidence="2">Uncharacterized protein</fullName>
    </submittedName>
</protein>
<reference evidence="2 3" key="2">
    <citation type="submission" date="2020-01" db="EMBL/GenBank/DDBJ databases">
        <title>Microvirga sp. nov., an arsenate reduction bacterium isolated from Tibet hotspring sediments.</title>
        <authorList>
            <person name="Xian W.-D."/>
            <person name="Li W.-J."/>
        </authorList>
    </citation>
    <scope>NUCLEOTIDE SEQUENCE [LARGE SCALE GENOMIC DNA]</scope>
    <source>
        <strain evidence="2 3">KCTC 23863</strain>
    </source>
</reference>
<feature type="compositionally biased region" description="Basic residues" evidence="1">
    <location>
        <begin position="9"/>
        <end position="19"/>
    </location>
</feature>
<dbReference type="Proteomes" id="UP000436483">
    <property type="component" value="Unassembled WGS sequence"/>
</dbReference>
<dbReference type="EMBL" id="WURB01000005">
    <property type="protein sequence ID" value="MXQ11757.1"/>
    <property type="molecule type" value="Genomic_DNA"/>
</dbReference>
<feature type="compositionally biased region" description="Basic and acidic residues" evidence="1">
    <location>
        <begin position="24"/>
        <end position="51"/>
    </location>
</feature>
<evidence type="ECO:0000313" key="2">
    <source>
        <dbReference type="EMBL" id="MXQ11757.1"/>
    </source>
</evidence>
<dbReference type="OrthoDB" id="8021464at2"/>
<evidence type="ECO:0000313" key="3">
    <source>
        <dbReference type="Proteomes" id="UP000436483"/>
    </source>
</evidence>
<gene>
    <name evidence="2" type="ORF">GR328_09865</name>
</gene>
<feature type="region of interest" description="Disordered" evidence="1">
    <location>
        <begin position="1"/>
        <end position="51"/>
    </location>
</feature>
<accession>A0A7X3MR77</accession>
<dbReference type="AlphaFoldDB" id="A0A7X3MR77"/>